<gene>
    <name evidence="2" type="ORF">EYY89_09080</name>
</gene>
<accession>A0A4Q9ENJ1</accession>
<name>A0A4Q9ENJ1_9GAMM</name>
<organism evidence="2 3">
    <name type="scientific">Hafnia paralvei</name>
    <dbReference type="NCBI Taxonomy" id="546367"/>
    <lineage>
        <taxon>Bacteria</taxon>
        <taxon>Pseudomonadati</taxon>
        <taxon>Pseudomonadota</taxon>
        <taxon>Gammaproteobacteria</taxon>
        <taxon>Enterobacterales</taxon>
        <taxon>Hafniaceae</taxon>
        <taxon>Hafnia</taxon>
    </lineage>
</organism>
<dbReference type="RefSeq" id="WP_130959470.1">
    <property type="nucleotide sequence ID" value="NZ_SITD01000046.1"/>
</dbReference>
<dbReference type="InterPro" id="IPR011008">
    <property type="entry name" value="Dimeric_a/b-barrel"/>
</dbReference>
<sequence length="91" mass="10542">MSLYIKADVIINGSLPVDLREHANELVMCSRKELGCLEYNAFVQDSGLLFIEGWTNHEALKTHEKIEHFTRFIHVINKMKTDVKITELEII</sequence>
<evidence type="ECO:0000313" key="2">
    <source>
        <dbReference type="EMBL" id="TBM28330.1"/>
    </source>
</evidence>
<dbReference type="EMBL" id="SITD01000046">
    <property type="protein sequence ID" value="TBM28330.1"/>
    <property type="molecule type" value="Genomic_DNA"/>
</dbReference>
<dbReference type="Gene3D" id="3.30.70.100">
    <property type="match status" value="1"/>
</dbReference>
<protein>
    <recommendedName>
        <fullName evidence="1">ABM domain-containing protein</fullName>
    </recommendedName>
</protein>
<dbReference type="Pfam" id="PF03992">
    <property type="entry name" value="ABM"/>
    <property type="match status" value="1"/>
</dbReference>
<feature type="domain" description="ABM" evidence="1">
    <location>
        <begin position="19"/>
        <end position="73"/>
    </location>
</feature>
<reference evidence="2 3" key="1">
    <citation type="submission" date="2019-02" db="EMBL/GenBank/DDBJ databases">
        <title>Comparative genomic analysis of the Hafnia genus genomes.</title>
        <authorList>
            <person name="Zhiqiu Y."/>
            <person name="Chao Y."/>
            <person name="Yuhui D."/>
            <person name="Di H."/>
            <person name="Bin L."/>
        </authorList>
    </citation>
    <scope>NUCLEOTIDE SEQUENCE [LARGE SCALE GENOMIC DNA]</scope>
    <source>
        <strain evidence="2 3">PCM_1194</strain>
    </source>
</reference>
<dbReference type="Proteomes" id="UP000293380">
    <property type="component" value="Unassembled WGS sequence"/>
</dbReference>
<dbReference type="InterPro" id="IPR007138">
    <property type="entry name" value="ABM_dom"/>
</dbReference>
<dbReference type="AlphaFoldDB" id="A0A4Q9ENJ1"/>
<comment type="caution">
    <text evidence="2">The sequence shown here is derived from an EMBL/GenBank/DDBJ whole genome shotgun (WGS) entry which is preliminary data.</text>
</comment>
<dbReference type="SUPFAM" id="SSF54909">
    <property type="entry name" value="Dimeric alpha+beta barrel"/>
    <property type="match status" value="1"/>
</dbReference>
<evidence type="ECO:0000259" key="1">
    <source>
        <dbReference type="Pfam" id="PF03992"/>
    </source>
</evidence>
<proteinExistence type="predicted"/>
<evidence type="ECO:0000313" key="3">
    <source>
        <dbReference type="Proteomes" id="UP000293380"/>
    </source>
</evidence>